<dbReference type="Gene3D" id="3.10.10.10">
    <property type="entry name" value="HIV Type 1 Reverse Transcriptase, subunit A, domain 1"/>
    <property type="match status" value="1"/>
</dbReference>
<keyword evidence="2" id="KW-0548">Nucleotidyltransferase</keyword>
<keyword evidence="2" id="KW-0808">Transferase</keyword>
<dbReference type="EMBL" id="SSTD01003912">
    <property type="protein sequence ID" value="TYK24480.1"/>
    <property type="molecule type" value="Genomic_DNA"/>
</dbReference>
<dbReference type="SUPFAM" id="SSF56672">
    <property type="entry name" value="DNA/RNA polymerases"/>
    <property type="match status" value="1"/>
</dbReference>
<feature type="chain" id="PRO_5042722041" evidence="1">
    <location>
        <begin position="18"/>
        <end position="184"/>
    </location>
</feature>
<dbReference type="Proteomes" id="UP000321393">
    <property type="component" value="Unassembled WGS sequence"/>
</dbReference>
<keyword evidence="1" id="KW-0732">Signal</keyword>
<accession>A0A5A7TED5</accession>
<protein>
    <submittedName>
        <fullName evidence="2">RNA-directed DNA polymerase-like protein</fullName>
    </submittedName>
</protein>
<sequence length="184" mass="20773">MTFLIWTSAIFYLGGLGNMTLNQNIKGENTYEFQWMNKKIVLLLVNKKDEDGINAKHSGNHIFITVSGKQFHREKETVVLGLVIADHALNDSSGNIPPKIQDLLDQYPSIKDEPSKLPPLWDIQHSIDLLPGSSLPHLPRYRMSPNEYAILHQHIEELLKKDHIQPSISPCAVPPLLTPKKNGI</sequence>
<evidence type="ECO:0000313" key="4">
    <source>
        <dbReference type="Proteomes" id="UP000321393"/>
    </source>
</evidence>
<dbReference type="PANTHER" id="PTHR37984">
    <property type="entry name" value="PROTEIN CBG26694"/>
    <property type="match status" value="1"/>
</dbReference>
<reference evidence="4 5" key="1">
    <citation type="submission" date="2019-08" db="EMBL/GenBank/DDBJ databases">
        <title>Draft genome sequences of two oriental melons (Cucumis melo L. var makuwa).</title>
        <authorList>
            <person name="Kwon S.-Y."/>
        </authorList>
    </citation>
    <scope>NUCLEOTIDE SEQUENCE [LARGE SCALE GENOMIC DNA]</scope>
    <source>
        <strain evidence="5">cv. Chang Bougi</strain>
        <strain evidence="4">cv. SW 3</strain>
        <tissue evidence="2">Leaf</tissue>
    </source>
</reference>
<dbReference type="PANTHER" id="PTHR37984:SF5">
    <property type="entry name" value="PROTEIN NYNRIN-LIKE"/>
    <property type="match status" value="1"/>
</dbReference>
<evidence type="ECO:0000313" key="2">
    <source>
        <dbReference type="EMBL" id="KAA0040021.1"/>
    </source>
</evidence>
<dbReference type="InterPro" id="IPR043502">
    <property type="entry name" value="DNA/RNA_pol_sf"/>
</dbReference>
<dbReference type="GO" id="GO:0003964">
    <property type="term" value="F:RNA-directed DNA polymerase activity"/>
    <property type="evidence" value="ECO:0007669"/>
    <property type="project" value="UniProtKB-KW"/>
</dbReference>
<dbReference type="InterPro" id="IPR050951">
    <property type="entry name" value="Retrovirus_Pol_polyprotein"/>
</dbReference>
<keyword evidence="2" id="KW-0695">RNA-directed DNA polymerase</keyword>
<gene>
    <name evidence="3" type="ORF">E5676_scaffold266G00210</name>
    <name evidence="2" type="ORF">E6C27_scaffold122G003070</name>
</gene>
<proteinExistence type="predicted"/>
<feature type="signal peptide" evidence="1">
    <location>
        <begin position="1"/>
        <end position="17"/>
    </location>
</feature>
<name>A0A5A7TED5_CUCMM</name>
<comment type="caution">
    <text evidence="2">The sequence shown here is derived from an EMBL/GenBank/DDBJ whole genome shotgun (WGS) entry which is preliminary data.</text>
</comment>
<dbReference type="OrthoDB" id="1934635at2759"/>
<dbReference type="Proteomes" id="UP000321947">
    <property type="component" value="Unassembled WGS sequence"/>
</dbReference>
<organism evidence="2 4">
    <name type="scientific">Cucumis melo var. makuwa</name>
    <name type="common">Oriental melon</name>
    <dbReference type="NCBI Taxonomy" id="1194695"/>
    <lineage>
        <taxon>Eukaryota</taxon>
        <taxon>Viridiplantae</taxon>
        <taxon>Streptophyta</taxon>
        <taxon>Embryophyta</taxon>
        <taxon>Tracheophyta</taxon>
        <taxon>Spermatophyta</taxon>
        <taxon>Magnoliopsida</taxon>
        <taxon>eudicotyledons</taxon>
        <taxon>Gunneridae</taxon>
        <taxon>Pentapetalae</taxon>
        <taxon>rosids</taxon>
        <taxon>fabids</taxon>
        <taxon>Cucurbitales</taxon>
        <taxon>Cucurbitaceae</taxon>
        <taxon>Benincaseae</taxon>
        <taxon>Cucumis</taxon>
    </lineage>
</organism>
<dbReference type="AlphaFoldDB" id="A0A5A7TED5"/>
<evidence type="ECO:0000313" key="5">
    <source>
        <dbReference type="Proteomes" id="UP000321947"/>
    </source>
</evidence>
<evidence type="ECO:0000313" key="3">
    <source>
        <dbReference type="EMBL" id="TYK24480.1"/>
    </source>
</evidence>
<dbReference type="EMBL" id="SSTE01018075">
    <property type="protein sequence ID" value="KAA0040021.1"/>
    <property type="molecule type" value="Genomic_DNA"/>
</dbReference>
<evidence type="ECO:0000256" key="1">
    <source>
        <dbReference type="SAM" id="SignalP"/>
    </source>
</evidence>